<evidence type="ECO:0000313" key="2">
    <source>
        <dbReference type="Proteomes" id="UP001215598"/>
    </source>
</evidence>
<gene>
    <name evidence="1" type="ORF">B0H16DRAFT_1461794</name>
</gene>
<protein>
    <submittedName>
        <fullName evidence="1">Uncharacterized protein</fullName>
    </submittedName>
</protein>
<evidence type="ECO:0000313" key="1">
    <source>
        <dbReference type="EMBL" id="KAJ7748120.1"/>
    </source>
</evidence>
<keyword evidence="2" id="KW-1185">Reference proteome</keyword>
<dbReference type="Proteomes" id="UP001215598">
    <property type="component" value="Unassembled WGS sequence"/>
</dbReference>
<dbReference type="EMBL" id="JARKIB010000074">
    <property type="protein sequence ID" value="KAJ7748120.1"/>
    <property type="molecule type" value="Genomic_DNA"/>
</dbReference>
<organism evidence="1 2">
    <name type="scientific">Mycena metata</name>
    <dbReference type="NCBI Taxonomy" id="1033252"/>
    <lineage>
        <taxon>Eukaryota</taxon>
        <taxon>Fungi</taxon>
        <taxon>Dikarya</taxon>
        <taxon>Basidiomycota</taxon>
        <taxon>Agaricomycotina</taxon>
        <taxon>Agaricomycetes</taxon>
        <taxon>Agaricomycetidae</taxon>
        <taxon>Agaricales</taxon>
        <taxon>Marasmiineae</taxon>
        <taxon>Mycenaceae</taxon>
        <taxon>Mycena</taxon>
    </lineage>
</organism>
<proteinExistence type="predicted"/>
<reference evidence="1" key="1">
    <citation type="submission" date="2023-03" db="EMBL/GenBank/DDBJ databases">
        <title>Massive genome expansion in bonnet fungi (Mycena s.s.) driven by repeated elements and novel gene families across ecological guilds.</title>
        <authorList>
            <consortium name="Lawrence Berkeley National Laboratory"/>
            <person name="Harder C.B."/>
            <person name="Miyauchi S."/>
            <person name="Viragh M."/>
            <person name="Kuo A."/>
            <person name="Thoen E."/>
            <person name="Andreopoulos B."/>
            <person name="Lu D."/>
            <person name="Skrede I."/>
            <person name="Drula E."/>
            <person name="Henrissat B."/>
            <person name="Morin E."/>
            <person name="Kohler A."/>
            <person name="Barry K."/>
            <person name="LaButti K."/>
            <person name="Morin E."/>
            <person name="Salamov A."/>
            <person name="Lipzen A."/>
            <person name="Mereny Z."/>
            <person name="Hegedus B."/>
            <person name="Baldrian P."/>
            <person name="Stursova M."/>
            <person name="Weitz H."/>
            <person name="Taylor A."/>
            <person name="Grigoriev I.V."/>
            <person name="Nagy L.G."/>
            <person name="Martin F."/>
            <person name="Kauserud H."/>
        </authorList>
    </citation>
    <scope>NUCLEOTIDE SEQUENCE</scope>
    <source>
        <strain evidence="1">CBHHK182m</strain>
    </source>
</reference>
<comment type="caution">
    <text evidence="1">The sequence shown here is derived from an EMBL/GenBank/DDBJ whole genome shotgun (WGS) entry which is preliminary data.</text>
</comment>
<sequence length="202" mass="23239">MVSFWVLVVNVVVLEEKWRDMRDYVFLEPSGRFDEGPQSFDYLWFRQQRRDVERSEVASAFRGFVEGLAEWLRHGALQEVGRFDLDTKPDAKLRQNTRKGGSKLTTDLEATTLVLGTTLRDTTVISDNFSRIQPAILSLTSLEFGGYGTPEYHCDVAVLWKEYDDNEYGSIWNISIVKQQAQLGQRDLDATKYWEASQNLLG</sequence>
<name>A0AAD7IRL5_9AGAR</name>
<accession>A0AAD7IRL5</accession>
<dbReference type="AlphaFoldDB" id="A0AAD7IRL5"/>